<sequence length="52" mass="6271">MRDRKGKENNNRKPELIILSNLLIVYLLSYSFYFNNYISFFDLMSIDNDCND</sequence>
<organism evidence="2 3">
    <name type="scientific">Anaerocolumna jejuensis DSM 15929</name>
    <dbReference type="NCBI Taxonomy" id="1121322"/>
    <lineage>
        <taxon>Bacteria</taxon>
        <taxon>Bacillati</taxon>
        <taxon>Bacillota</taxon>
        <taxon>Clostridia</taxon>
        <taxon>Lachnospirales</taxon>
        <taxon>Lachnospiraceae</taxon>
        <taxon>Anaerocolumna</taxon>
    </lineage>
</organism>
<keyword evidence="1" id="KW-1133">Transmembrane helix</keyword>
<keyword evidence="1" id="KW-0812">Transmembrane</keyword>
<dbReference type="STRING" id="1121322.SAMN02745136_00105"/>
<feature type="transmembrane region" description="Helical" evidence="1">
    <location>
        <begin position="16"/>
        <end position="34"/>
    </location>
</feature>
<keyword evidence="1" id="KW-0472">Membrane</keyword>
<protein>
    <submittedName>
        <fullName evidence="2">Uncharacterized protein</fullName>
    </submittedName>
</protein>
<dbReference type="EMBL" id="FRAC01000006">
    <property type="protein sequence ID" value="SHJ46809.1"/>
    <property type="molecule type" value="Genomic_DNA"/>
</dbReference>
<accession>A0A1M6JJD6</accession>
<evidence type="ECO:0000313" key="2">
    <source>
        <dbReference type="EMBL" id="SHJ46809.1"/>
    </source>
</evidence>
<evidence type="ECO:0000256" key="1">
    <source>
        <dbReference type="SAM" id="Phobius"/>
    </source>
</evidence>
<proteinExistence type="predicted"/>
<keyword evidence="3" id="KW-1185">Reference proteome</keyword>
<evidence type="ECO:0000313" key="3">
    <source>
        <dbReference type="Proteomes" id="UP000184386"/>
    </source>
</evidence>
<gene>
    <name evidence="2" type="ORF">SAMN02745136_00105</name>
</gene>
<dbReference type="Proteomes" id="UP000184386">
    <property type="component" value="Unassembled WGS sequence"/>
</dbReference>
<name>A0A1M6JJD6_9FIRM</name>
<reference evidence="2 3" key="1">
    <citation type="submission" date="2016-11" db="EMBL/GenBank/DDBJ databases">
        <authorList>
            <person name="Jaros S."/>
            <person name="Januszkiewicz K."/>
            <person name="Wedrychowicz H."/>
        </authorList>
    </citation>
    <scope>NUCLEOTIDE SEQUENCE [LARGE SCALE GENOMIC DNA]</scope>
    <source>
        <strain evidence="2 3">DSM 15929</strain>
    </source>
</reference>
<dbReference type="AlphaFoldDB" id="A0A1M6JJD6"/>